<dbReference type="InterPro" id="IPR020846">
    <property type="entry name" value="MFS_dom"/>
</dbReference>
<feature type="transmembrane region" description="Helical" evidence="8">
    <location>
        <begin position="238"/>
        <end position="263"/>
    </location>
</feature>
<evidence type="ECO:0000256" key="1">
    <source>
        <dbReference type="ARBA" id="ARBA00004127"/>
    </source>
</evidence>
<dbReference type="GO" id="GO:0005886">
    <property type="term" value="C:plasma membrane"/>
    <property type="evidence" value="ECO:0007669"/>
    <property type="project" value="TreeGrafter"/>
</dbReference>
<evidence type="ECO:0000256" key="2">
    <source>
        <dbReference type="ARBA" id="ARBA00008335"/>
    </source>
</evidence>
<evidence type="ECO:0000256" key="5">
    <source>
        <dbReference type="ARBA" id="ARBA00022989"/>
    </source>
</evidence>
<dbReference type="FunCoup" id="A0A0H2S8R6">
    <property type="interactions" value="26"/>
</dbReference>
<keyword evidence="11" id="KW-1185">Reference proteome</keyword>
<feature type="transmembrane region" description="Helical" evidence="8">
    <location>
        <begin position="438"/>
        <end position="458"/>
    </location>
</feature>
<keyword evidence="6 8" id="KW-0472">Membrane</keyword>
<evidence type="ECO:0000256" key="4">
    <source>
        <dbReference type="ARBA" id="ARBA00022692"/>
    </source>
</evidence>
<dbReference type="PANTHER" id="PTHR23501">
    <property type="entry name" value="MAJOR FACILITATOR SUPERFAMILY"/>
    <property type="match status" value="1"/>
</dbReference>
<comment type="similarity">
    <text evidence="2">Belongs to the major facilitator superfamily.</text>
</comment>
<dbReference type="CDD" id="cd17502">
    <property type="entry name" value="MFS_Azr1_MDR_like"/>
    <property type="match status" value="1"/>
</dbReference>
<feature type="transmembrane region" description="Helical" evidence="8">
    <location>
        <begin position="378"/>
        <end position="396"/>
    </location>
</feature>
<dbReference type="SUPFAM" id="SSF103473">
    <property type="entry name" value="MFS general substrate transporter"/>
    <property type="match status" value="1"/>
</dbReference>
<comment type="subcellular location">
    <subcellularLocation>
        <location evidence="1">Endomembrane system</location>
        <topology evidence="1">Multi-pass membrane protein</topology>
    </subcellularLocation>
</comment>
<feature type="region of interest" description="Disordered" evidence="7">
    <location>
        <begin position="550"/>
        <end position="578"/>
    </location>
</feature>
<dbReference type="FunFam" id="1.20.1720.10:FF:000013">
    <property type="entry name" value="Related to multidrug resistance proteins"/>
    <property type="match status" value="1"/>
</dbReference>
<dbReference type="PRINTS" id="PR01036">
    <property type="entry name" value="TCRTETB"/>
</dbReference>
<evidence type="ECO:0000256" key="7">
    <source>
        <dbReference type="SAM" id="MobiDB-lite"/>
    </source>
</evidence>
<dbReference type="Proteomes" id="UP000053477">
    <property type="component" value="Unassembled WGS sequence"/>
</dbReference>
<feature type="transmembrane region" description="Helical" evidence="8">
    <location>
        <begin position="50"/>
        <end position="73"/>
    </location>
</feature>
<dbReference type="EMBL" id="KQ085898">
    <property type="protein sequence ID" value="KLO18038.1"/>
    <property type="molecule type" value="Genomic_DNA"/>
</dbReference>
<feature type="transmembrane region" description="Helical" evidence="8">
    <location>
        <begin position="523"/>
        <end position="541"/>
    </location>
</feature>
<evidence type="ECO:0000256" key="8">
    <source>
        <dbReference type="SAM" id="Phobius"/>
    </source>
</evidence>
<dbReference type="PANTHER" id="PTHR23501:SF102">
    <property type="entry name" value="DRUG TRANSPORTER, PUTATIVE (AFU_ORTHOLOGUE AFUA_3G08530)-RELATED"/>
    <property type="match status" value="1"/>
</dbReference>
<keyword evidence="3" id="KW-0813">Transport</keyword>
<evidence type="ECO:0000256" key="6">
    <source>
        <dbReference type="ARBA" id="ARBA00023136"/>
    </source>
</evidence>
<dbReference type="Gene3D" id="1.20.1250.20">
    <property type="entry name" value="MFS general substrate transporter like domains"/>
    <property type="match status" value="1"/>
</dbReference>
<dbReference type="GO" id="GO:0022857">
    <property type="term" value="F:transmembrane transporter activity"/>
    <property type="evidence" value="ECO:0007669"/>
    <property type="project" value="InterPro"/>
</dbReference>
<evidence type="ECO:0000313" key="10">
    <source>
        <dbReference type="EMBL" id="KLO18038.1"/>
    </source>
</evidence>
<feature type="domain" description="Major facilitator superfamily (MFS) profile" evidence="9">
    <location>
        <begin position="51"/>
        <end position="545"/>
    </location>
</feature>
<keyword evidence="5 8" id="KW-1133">Transmembrane helix</keyword>
<evidence type="ECO:0000313" key="11">
    <source>
        <dbReference type="Proteomes" id="UP000053477"/>
    </source>
</evidence>
<feature type="compositionally biased region" description="Basic and acidic residues" evidence="7">
    <location>
        <begin position="550"/>
        <end position="560"/>
    </location>
</feature>
<proteinExistence type="inferred from homology"/>
<dbReference type="InParanoid" id="A0A0H2S8R6"/>
<dbReference type="PROSITE" id="PS50850">
    <property type="entry name" value="MFS"/>
    <property type="match status" value="1"/>
</dbReference>
<dbReference type="AlphaFoldDB" id="A0A0H2S8R6"/>
<dbReference type="GO" id="GO:0012505">
    <property type="term" value="C:endomembrane system"/>
    <property type="evidence" value="ECO:0007669"/>
    <property type="project" value="UniProtKB-SubCell"/>
</dbReference>
<protein>
    <submittedName>
        <fullName evidence="10">MFS general substrate transporter</fullName>
    </submittedName>
</protein>
<feature type="transmembrane region" description="Helical" evidence="8">
    <location>
        <begin position="275"/>
        <end position="294"/>
    </location>
</feature>
<feature type="transmembrane region" description="Helical" evidence="8">
    <location>
        <begin position="315"/>
        <end position="333"/>
    </location>
</feature>
<feature type="transmembrane region" description="Helical" evidence="8">
    <location>
        <begin position="116"/>
        <end position="139"/>
    </location>
</feature>
<evidence type="ECO:0000259" key="9">
    <source>
        <dbReference type="PROSITE" id="PS50850"/>
    </source>
</evidence>
<feature type="transmembrane region" description="Helical" evidence="8">
    <location>
        <begin position="206"/>
        <end position="226"/>
    </location>
</feature>
<accession>A0A0H2S8R6</accession>
<dbReference type="Pfam" id="PF07690">
    <property type="entry name" value="MFS_1"/>
    <property type="match status" value="1"/>
</dbReference>
<feature type="transmembrane region" description="Helical" evidence="8">
    <location>
        <begin position="174"/>
        <end position="194"/>
    </location>
</feature>
<reference evidence="10 11" key="1">
    <citation type="submission" date="2015-04" db="EMBL/GenBank/DDBJ databases">
        <title>Complete genome sequence of Schizopora paradoxa KUC8140, a cosmopolitan wood degrader in East Asia.</title>
        <authorList>
            <consortium name="DOE Joint Genome Institute"/>
            <person name="Min B."/>
            <person name="Park H."/>
            <person name="Jang Y."/>
            <person name="Kim J.-J."/>
            <person name="Kim K.H."/>
            <person name="Pangilinan J."/>
            <person name="Lipzen A."/>
            <person name="Riley R."/>
            <person name="Grigoriev I.V."/>
            <person name="Spatafora J.W."/>
            <person name="Choi I.-G."/>
        </authorList>
    </citation>
    <scope>NUCLEOTIDE SEQUENCE [LARGE SCALE GENOMIC DNA]</scope>
    <source>
        <strain evidence="10 11">KUC8140</strain>
    </source>
</reference>
<dbReference type="Gene3D" id="1.20.1720.10">
    <property type="entry name" value="Multidrug resistance protein D"/>
    <property type="match status" value="1"/>
</dbReference>
<gene>
    <name evidence="10" type="ORF">SCHPADRAFT_993841</name>
</gene>
<dbReference type="InterPro" id="IPR011701">
    <property type="entry name" value="MFS"/>
</dbReference>
<sequence>MDGRSELTLTEDRVQTVDDLEKCVERQRPGARWKDSVYEVLEIPHNNMKIVFPGLMLTNFLAALDQTIVAVSLPTIVRDIGGQSGYSWIGSAYLLMSACLSPLYGRLSDVVGRKPVLFSSIAIFLFGSAMCGAAQNFIWLAVCRGVQGIGGGGIIQSMMMITSDITSLEERGKYGGFVGATYGVASVLGPLVGGLLTDRVSWRWCFWINLPTGGIAAVVLFFFLNLNPTKKRPAREVLSTFDFVGLFGVIAGVALVLLGFQFSQTALKGWQAPETITPLVLGVVILLSVSVYELKTKVKEPILPPRLFRTRTTTAILLATFFHAFLFFGASYYVPLYFQILGSSATGAGLRQLPLSAGSALSTGLSGIAISRMGRYRPAMWFGWSFMTLGFGLMIMFQENTNKAAQEIILLITGIGLGCYFQAPLLGLQASMPLRDMAVSTAVLVLLRTLGGTVGIAVGDTIFSSEVKHRFAGMNLSDTSGALSMQNGNVGIVIDYKALQQIEPLTLRRQILHSLTRALATNWILATPLALVGLLLVLLVREYSLKQQTVRKEEPKRKASDSSLVSTDKCSESLSSPPLSAVVLSSAGTA</sequence>
<dbReference type="InterPro" id="IPR036259">
    <property type="entry name" value="MFS_trans_sf"/>
</dbReference>
<organism evidence="10 11">
    <name type="scientific">Schizopora paradoxa</name>
    <dbReference type="NCBI Taxonomy" id="27342"/>
    <lineage>
        <taxon>Eukaryota</taxon>
        <taxon>Fungi</taxon>
        <taxon>Dikarya</taxon>
        <taxon>Basidiomycota</taxon>
        <taxon>Agaricomycotina</taxon>
        <taxon>Agaricomycetes</taxon>
        <taxon>Hymenochaetales</taxon>
        <taxon>Schizoporaceae</taxon>
        <taxon>Schizopora</taxon>
    </lineage>
</organism>
<feature type="transmembrane region" description="Helical" evidence="8">
    <location>
        <begin position="353"/>
        <end position="371"/>
    </location>
</feature>
<feature type="transmembrane region" description="Helical" evidence="8">
    <location>
        <begin position="408"/>
        <end position="426"/>
    </location>
</feature>
<dbReference type="STRING" id="27342.A0A0H2S8R6"/>
<feature type="transmembrane region" description="Helical" evidence="8">
    <location>
        <begin position="85"/>
        <end position="104"/>
    </location>
</feature>
<evidence type="ECO:0000256" key="3">
    <source>
        <dbReference type="ARBA" id="ARBA00022448"/>
    </source>
</evidence>
<keyword evidence="4 8" id="KW-0812">Transmembrane</keyword>
<name>A0A0H2S8R6_9AGAM</name>
<dbReference type="OrthoDB" id="10021397at2759"/>